<dbReference type="EMBL" id="JAFBFC010000013">
    <property type="protein sequence ID" value="MBM7705057.1"/>
    <property type="molecule type" value="Genomic_DNA"/>
</dbReference>
<name>A0ABS2R1G4_9BACI</name>
<evidence type="ECO:0000259" key="1">
    <source>
        <dbReference type="PROSITE" id="PS51186"/>
    </source>
</evidence>
<organism evidence="2 3">
    <name type="scientific">Priestia iocasae</name>
    <dbReference type="NCBI Taxonomy" id="2291674"/>
    <lineage>
        <taxon>Bacteria</taxon>
        <taxon>Bacillati</taxon>
        <taxon>Bacillota</taxon>
        <taxon>Bacilli</taxon>
        <taxon>Bacillales</taxon>
        <taxon>Bacillaceae</taxon>
        <taxon>Priestia</taxon>
    </lineage>
</organism>
<dbReference type="InterPro" id="IPR016181">
    <property type="entry name" value="Acyl_CoA_acyltransferase"/>
</dbReference>
<proteinExistence type="predicted"/>
<dbReference type="Proteomes" id="UP000809829">
    <property type="component" value="Unassembled WGS sequence"/>
</dbReference>
<dbReference type="PANTHER" id="PTHR43792">
    <property type="entry name" value="GNAT FAMILY, PUTATIVE (AFU_ORTHOLOGUE AFUA_3G00765)-RELATED-RELATED"/>
    <property type="match status" value="1"/>
</dbReference>
<reference evidence="2 3" key="1">
    <citation type="submission" date="2021-01" db="EMBL/GenBank/DDBJ databases">
        <title>Genomic Encyclopedia of Type Strains, Phase IV (KMG-IV): sequencing the most valuable type-strain genomes for metagenomic binning, comparative biology and taxonomic classification.</title>
        <authorList>
            <person name="Goeker M."/>
        </authorList>
    </citation>
    <scope>NUCLEOTIDE SEQUENCE [LARGE SCALE GENOMIC DNA]</scope>
    <source>
        <strain evidence="2 3">DSM 104297</strain>
    </source>
</reference>
<dbReference type="SUPFAM" id="SSF55729">
    <property type="entry name" value="Acyl-CoA N-acyltransferases (Nat)"/>
    <property type="match status" value="1"/>
</dbReference>
<dbReference type="InterPro" id="IPR000182">
    <property type="entry name" value="GNAT_dom"/>
</dbReference>
<sequence>MTSLLFETKRLQFRLMTTSDVENLLRIFSDSKAMVHYPSTKSKEETLTWIQWTLDNYRAYQVGMWIVEDKQTGAFLGQCGLVPQKIEGRIVLELGYLFLRSVWNHGYATEAATAVRNYAFHVLHVDEIISLIAPANNPSIRVAEKIGMTCEKEIEKWNKKILLYKLNRHERKEK</sequence>
<feature type="domain" description="N-acetyltransferase" evidence="1">
    <location>
        <begin position="11"/>
        <end position="169"/>
    </location>
</feature>
<dbReference type="PANTHER" id="PTHR43792:SF1">
    <property type="entry name" value="N-ACETYLTRANSFERASE DOMAIN-CONTAINING PROTEIN"/>
    <property type="match status" value="1"/>
</dbReference>
<evidence type="ECO:0000313" key="3">
    <source>
        <dbReference type="Proteomes" id="UP000809829"/>
    </source>
</evidence>
<evidence type="ECO:0000313" key="2">
    <source>
        <dbReference type="EMBL" id="MBM7705057.1"/>
    </source>
</evidence>
<gene>
    <name evidence="2" type="ORF">JOC83_003966</name>
</gene>
<accession>A0ABS2R1G4</accession>
<keyword evidence="3" id="KW-1185">Reference proteome</keyword>
<dbReference type="Gene3D" id="3.40.630.30">
    <property type="match status" value="1"/>
</dbReference>
<dbReference type="InterPro" id="IPR051531">
    <property type="entry name" value="N-acetyltransferase"/>
</dbReference>
<dbReference type="RefSeq" id="WP_205189041.1">
    <property type="nucleotide sequence ID" value="NZ_JAFBFC010000013.1"/>
</dbReference>
<protein>
    <submittedName>
        <fullName evidence="2">RimJ/RimL family protein N-acetyltransferase</fullName>
    </submittedName>
</protein>
<comment type="caution">
    <text evidence="2">The sequence shown here is derived from an EMBL/GenBank/DDBJ whole genome shotgun (WGS) entry which is preliminary data.</text>
</comment>
<dbReference type="PROSITE" id="PS51186">
    <property type="entry name" value="GNAT"/>
    <property type="match status" value="1"/>
</dbReference>
<dbReference type="Pfam" id="PF13302">
    <property type="entry name" value="Acetyltransf_3"/>
    <property type="match status" value="1"/>
</dbReference>